<evidence type="ECO:0000256" key="3">
    <source>
        <dbReference type="ARBA" id="ARBA00022692"/>
    </source>
</evidence>
<feature type="transmembrane region" description="Helical" evidence="7">
    <location>
        <begin position="65"/>
        <end position="91"/>
    </location>
</feature>
<evidence type="ECO:0000256" key="2">
    <source>
        <dbReference type="ARBA" id="ARBA00004656"/>
    </source>
</evidence>
<comment type="subcellular location">
    <subcellularLocation>
        <location evidence="1">Endomembrane system</location>
        <topology evidence="1">Multi-pass membrane protein</topology>
    </subcellularLocation>
    <subcellularLocation>
        <location evidence="2">Lysosome membrane</location>
    </subcellularLocation>
</comment>
<evidence type="ECO:0000256" key="1">
    <source>
        <dbReference type="ARBA" id="ARBA00004127"/>
    </source>
</evidence>
<protein>
    <submittedName>
        <fullName evidence="9">Uncharacterized protein</fullName>
    </submittedName>
</protein>
<gene>
    <name evidence="9" type="ORF">BaRGS_00005928</name>
</gene>
<dbReference type="PANTHER" id="PTHR15146:SF3">
    <property type="entry name" value="THH1_TOM1_TOM3 DOMAIN-CONTAINING PROTEIN"/>
    <property type="match status" value="1"/>
</dbReference>
<name>A0ABD0LU14_9CAEN</name>
<dbReference type="Proteomes" id="UP001519460">
    <property type="component" value="Unassembled WGS sequence"/>
</dbReference>
<dbReference type="GO" id="GO:0005765">
    <property type="term" value="C:lysosomal membrane"/>
    <property type="evidence" value="ECO:0007669"/>
    <property type="project" value="UniProtKB-SubCell"/>
</dbReference>
<feature type="transmembrane region" description="Helical" evidence="7">
    <location>
        <begin position="165"/>
        <end position="189"/>
    </location>
</feature>
<reference evidence="9 10" key="1">
    <citation type="journal article" date="2023" name="Sci. Data">
        <title>Genome assembly of the Korean intertidal mud-creeper Batillaria attramentaria.</title>
        <authorList>
            <person name="Patra A.K."/>
            <person name="Ho P.T."/>
            <person name="Jun S."/>
            <person name="Lee S.J."/>
            <person name="Kim Y."/>
            <person name="Won Y.J."/>
        </authorList>
    </citation>
    <scope>NUCLEOTIDE SEQUENCE [LARGE SCALE GENOMIC DNA]</scope>
    <source>
        <strain evidence="9">Wonlab-2016</strain>
    </source>
</reference>
<dbReference type="PANTHER" id="PTHR15146">
    <property type="entry name" value="INTEGRAL MEMBRANE PROTEIN GPR137"/>
    <property type="match status" value="1"/>
</dbReference>
<dbReference type="AlphaFoldDB" id="A0ABD0LU14"/>
<evidence type="ECO:0000256" key="6">
    <source>
        <dbReference type="ARBA" id="ARBA00023228"/>
    </source>
</evidence>
<keyword evidence="10" id="KW-1185">Reference proteome</keyword>
<keyword evidence="3 7" id="KW-0812">Transmembrane</keyword>
<organism evidence="9 10">
    <name type="scientific">Batillaria attramentaria</name>
    <dbReference type="NCBI Taxonomy" id="370345"/>
    <lineage>
        <taxon>Eukaryota</taxon>
        <taxon>Metazoa</taxon>
        <taxon>Spiralia</taxon>
        <taxon>Lophotrochozoa</taxon>
        <taxon>Mollusca</taxon>
        <taxon>Gastropoda</taxon>
        <taxon>Caenogastropoda</taxon>
        <taxon>Sorbeoconcha</taxon>
        <taxon>Cerithioidea</taxon>
        <taxon>Batillariidae</taxon>
        <taxon>Batillaria</taxon>
    </lineage>
</organism>
<feature type="transmembrane region" description="Helical" evidence="7">
    <location>
        <begin position="111"/>
        <end position="131"/>
    </location>
</feature>
<evidence type="ECO:0000256" key="5">
    <source>
        <dbReference type="ARBA" id="ARBA00023136"/>
    </source>
</evidence>
<keyword evidence="4 7" id="KW-1133">Transmembrane helix</keyword>
<accession>A0ABD0LU14</accession>
<evidence type="ECO:0000256" key="7">
    <source>
        <dbReference type="SAM" id="Phobius"/>
    </source>
</evidence>
<feature type="transmembrane region" description="Helical" evidence="7">
    <location>
        <begin position="31"/>
        <end position="53"/>
    </location>
</feature>
<proteinExistence type="predicted"/>
<evidence type="ECO:0000313" key="10">
    <source>
        <dbReference type="Proteomes" id="UP001519460"/>
    </source>
</evidence>
<evidence type="ECO:0000256" key="8">
    <source>
        <dbReference type="SAM" id="SignalP"/>
    </source>
</evidence>
<keyword evidence="8" id="KW-0732">Signal</keyword>
<evidence type="ECO:0000313" key="9">
    <source>
        <dbReference type="EMBL" id="KAK7502678.1"/>
    </source>
</evidence>
<sequence length="236" mass="26759">MLCLLVMFFAQVVFKARAKYEPSKYKIPLRVVVMMAIVVFVASNIACAIAVRIQEEKYGSEPMYLLYVRVAINDSLFIIFAIALSVCIFRMTKMSSSSLVLEAKGMSVCQAVVVSVLMNLLFTSRAVYNFITVSPSLRAKLPGFGYDWVNVSDQIDNVKNLSQSFAYISFGIVLFVWEVLPITVVVVFFRVKRQTQTVAMTDFSNSSRSSKVFFFDNPRRYDSDDDLSQVDARSRR</sequence>
<evidence type="ECO:0000256" key="4">
    <source>
        <dbReference type="ARBA" id="ARBA00022989"/>
    </source>
</evidence>
<dbReference type="GO" id="GO:0012505">
    <property type="term" value="C:endomembrane system"/>
    <property type="evidence" value="ECO:0007669"/>
    <property type="project" value="UniProtKB-SubCell"/>
</dbReference>
<feature type="chain" id="PRO_5044876685" evidence="8">
    <location>
        <begin position="19"/>
        <end position="236"/>
    </location>
</feature>
<dbReference type="InterPro" id="IPR029723">
    <property type="entry name" value="GPR137"/>
</dbReference>
<keyword evidence="6" id="KW-0458">Lysosome</keyword>
<feature type="signal peptide" evidence="8">
    <location>
        <begin position="1"/>
        <end position="18"/>
    </location>
</feature>
<keyword evidence="5 7" id="KW-0472">Membrane</keyword>
<dbReference type="EMBL" id="JACVVK020000024">
    <property type="protein sequence ID" value="KAK7502678.1"/>
    <property type="molecule type" value="Genomic_DNA"/>
</dbReference>
<comment type="caution">
    <text evidence="9">The sequence shown here is derived from an EMBL/GenBank/DDBJ whole genome shotgun (WGS) entry which is preliminary data.</text>
</comment>